<keyword evidence="3" id="KW-1133">Transmembrane helix</keyword>
<dbReference type="Proteomes" id="UP000297946">
    <property type="component" value="Unassembled WGS sequence"/>
</dbReference>
<dbReference type="PRINTS" id="PR00727">
    <property type="entry name" value="LEADERPTASE"/>
</dbReference>
<proteinExistence type="inferred from homology"/>
<keyword evidence="3" id="KW-0645">Protease</keyword>
<evidence type="ECO:0000256" key="1">
    <source>
        <dbReference type="ARBA" id="ARBA00009370"/>
    </source>
</evidence>
<evidence type="ECO:0000259" key="4">
    <source>
        <dbReference type="Pfam" id="PF10502"/>
    </source>
</evidence>
<organism evidence="5 8">
    <name type="scientific">Leptospira langatensis</name>
    <dbReference type="NCBI Taxonomy" id="2484983"/>
    <lineage>
        <taxon>Bacteria</taxon>
        <taxon>Pseudomonadati</taxon>
        <taxon>Spirochaetota</taxon>
        <taxon>Spirochaetia</taxon>
        <taxon>Leptospirales</taxon>
        <taxon>Leptospiraceae</taxon>
        <taxon>Leptospira</taxon>
    </lineage>
</organism>
<keyword evidence="3" id="KW-0472">Membrane</keyword>
<evidence type="ECO:0000313" key="5">
    <source>
        <dbReference type="EMBL" id="TGK05368.1"/>
    </source>
</evidence>
<accession>A0A5F1ZNE6</accession>
<dbReference type="GO" id="GO:0004252">
    <property type="term" value="F:serine-type endopeptidase activity"/>
    <property type="evidence" value="ECO:0007669"/>
    <property type="project" value="InterPro"/>
</dbReference>
<dbReference type="SUPFAM" id="SSF51306">
    <property type="entry name" value="LexA/Signal peptidase"/>
    <property type="match status" value="1"/>
</dbReference>
<dbReference type="PANTHER" id="PTHR43390">
    <property type="entry name" value="SIGNAL PEPTIDASE I"/>
    <property type="match status" value="1"/>
</dbReference>
<dbReference type="InterPro" id="IPR019533">
    <property type="entry name" value="Peptidase_S26"/>
</dbReference>
<keyword evidence="3" id="KW-0812">Transmembrane</keyword>
<name>A0A5F1ZNE6_9LEPT</name>
<evidence type="ECO:0000313" key="7">
    <source>
        <dbReference type="Proteomes" id="UP000297273"/>
    </source>
</evidence>
<dbReference type="EC" id="3.4.21.89" evidence="3"/>
<dbReference type="Proteomes" id="UP000297273">
    <property type="component" value="Unassembled WGS sequence"/>
</dbReference>
<dbReference type="NCBIfam" id="TIGR02227">
    <property type="entry name" value="sigpep_I_bact"/>
    <property type="match status" value="1"/>
</dbReference>
<dbReference type="EMBL" id="RQER01000001">
    <property type="protein sequence ID" value="TGK05368.1"/>
    <property type="molecule type" value="Genomic_DNA"/>
</dbReference>
<comment type="caution">
    <text evidence="5">The sequence shown here is derived from an EMBL/GenBank/DDBJ whole genome shotgun (WGS) entry which is preliminary data.</text>
</comment>
<sequence length="185" mass="21400">MFPPKREFGEKDKKFDRKKFVQILSISLTIGFAFAFILRAWVVFPFVPETEEMSPSFPKGKRIYVSRWVQDSSLFLGDVVLAEHPTQKGKVMLVRIVGKSGDQISIQDKVLFRNGISEREEKLPFQLQSKDAREPLPNTHSTRDNLSTVLIEDRKYFLLCDNRDDCLDSRDFGQLPFEKILGKVL</sequence>
<feature type="domain" description="Peptidase S26" evidence="4">
    <location>
        <begin position="27"/>
        <end position="184"/>
    </location>
</feature>
<keyword evidence="7" id="KW-1185">Reference proteome</keyword>
<dbReference type="RefSeq" id="WP_135647000.1">
    <property type="nucleotide sequence ID" value="NZ_RQER01000001.1"/>
</dbReference>
<evidence type="ECO:0000313" key="8">
    <source>
        <dbReference type="Proteomes" id="UP000297946"/>
    </source>
</evidence>
<dbReference type="GO" id="GO:0006465">
    <property type="term" value="P:signal peptide processing"/>
    <property type="evidence" value="ECO:0007669"/>
    <property type="project" value="InterPro"/>
</dbReference>
<dbReference type="AlphaFoldDB" id="A0A5F1ZNE6"/>
<dbReference type="CDD" id="cd06530">
    <property type="entry name" value="S26_SPase_I"/>
    <property type="match status" value="1"/>
</dbReference>
<dbReference type="EMBL" id="RQGC01000013">
    <property type="protein sequence ID" value="TGL38504.1"/>
    <property type="molecule type" value="Genomic_DNA"/>
</dbReference>
<dbReference type="GO" id="GO:0016020">
    <property type="term" value="C:membrane"/>
    <property type="evidence" value="ECO:0007669"/>
    <property type="project" value="UniProtKB-SubCell"/>
</dbReference>
<gene>
    <name evidence="5" type="primary">lepB</name>
    <name evidence="5" type="ORF">EHO57_01415</name>
    <name evidence="6" type="ORF">EHQ53_17175</name>
</gene>
<dbReference type="InterPro" id="IPR000223">
    <property type="entry name" value="Pept_S26A_signal_pept_1"/>
</dbReference>
<evidence type="ECO:0000313" key="6">
    <source>
        <dbReference type="EMBL" id="TGL38504.1"/>
    </source>
</evidence>
<evidence type="ECO:0000256" key="3">
    <source>
        <dbReference type="RuleBase" id="RU362042"/>
    </source>
</evidence>
<reference evidence="7 8" key="2">
    <citation type="journal article" date="2019" name="PLoS Negl. Trop. Dis.">
        <title>Revisiting the worldwide diversity of Leptospira species in the environment.</title>
        <authorList>
            <person name="Vincent A.T."/>
            <person name="Schiettekatte O."/>
            <person name="Bourhy P."/>
            <person name="Veyrier F.J."/>
            <person name="Picardeau M."/>
        </authorList>
    </citation>
    <scope>NUCLEOTIDE SEQUENCE [LARGE SCALE GENOMIC DNA]</scope>
    <source>
        <strain evidence="7">201702690</strain>
        <strain evidence="5 8">SSW18</strain>
    </source>
</reference>
<protein>
    <recommendedName>
        <fullName evidence="2 3">Signal peptidase I</fullName>
        <ecNumber evidence="3">3.4.21.89</ecNumber>
    </recommendedName>
</protein>
<dbReference type="Pfam" id="PF10502">
    <property type="entry name" value="Peptidase_S26"/>
    <property type="match status" value="1"/>
</dbReference>
<evidence type="ECO:0000256" key="2">
    <source>
        <dbReference type="ARBA" id="ARBA00019232"/>
    </source>
</evidence>
<keyword evidence="3 5" id="KW-0378">Hydrolase</keyword>
<comment type="subcellular location">
    <subcellularLocation>
        <location evidence="3">Membrane</location>
        <topology evidence="3">Single-pass type II membrane protein</topology>
    </subcellularLocation>
</comment>
<dbReference type="Gene3D" id="2.10.109.10">
    <property type="entry name" value="Umud Fragment, subunit A"/>
    <property type="match status" value="1"/>
</dbReference>
<dbReference type="PANTHER" id="PTHR43390:SF1">
    <property type="entry name" value="CHLOROPLAST PROCESSING PEPTIDASE"/>
    <property type="match status" value="1"/>
</dbReference>
<feature type="transmembrane region" description="Helical" evidence="3">
    <location>
        <begin position="20"/>
        <end position="44"/>
    </location>
</feature>
<comment type="catalytic activity">
    <reaction evidence="3">
        <text>Cleavage of hydrophobic, N-terminal signal or leader sequences from secreted and periplasmic proteins.</text>
        <dbReference type="EC" id="3.4.21.89"/>
    </reaction>
</comment>
<dbReference type="OrthoDB" id="9802919at2"/>
<dbReference type="GO" id="GO:0009003">
    <property type="term" value="F:signal peptidase activity"/>
    <property type="evidence" value="ECO:0007669"/>
    <property type="project" value="UniProtKB-EC"/>
</dbReference>
<dbReference type="InterPro" id="IPR036286">
    <property type="entry name" value="LexA/Signal_pep-like_sf"/>
</dbReference>
<reference evidence="6" key="1">
    <citation type="submission" date="2018-10" db="EMBL/GenBank/DDBJ databases">
        <authorList>
            <person name="Vincent A.T."/>
            <person name="Schiettekatte O."/>
            <person name="Bourhy P."/>
            <person name="Veyrier F.J."/>
            <person name="Picardeau M."/>
        </authorList>
    </citation>
    <scope>NUCLEOTIDE SEQUENCE</scope>
    <source>
        <strain evidence="6">201702690</strain>
    </source>
</reference>
<comment type="similarity">
    <text evidence="1 3">Belongs to the peptidase S26 family.</text>
</comment>